<dbReference type="PANTHER" id="PTHR11487">
    <property type="entry name" value="THIOESTERASE"/>
    <property type="match status" value="1"/>
</dbReference>
<evidence type="ECO:0000313" key="3">
    <source>
        <dbReference type="EMBL" id="PWJ12157.1"/>
    </source>
</evidence>
<name>A0A315XXH5_RUMFL</name>
<dbReference type="OrthoDB" id="2213423at2"/>
<dbReference type="Gene3D" id="3.40.50.1820">
    <property type="entry name" value="alpha/beta hydrolase"/>
    <property type="match status" value="1"/>
</dbReference>
<dbReference type="InterPro" id="IPR012223">
    <property type="entry name" value="TEII"/>
</dbReference>
<comment type="caution">
    <text evidence="3">The sequence shown here is derived from an EMBL/GenBank/DDBJ whole genome shotgun (WGS) entry which is preliminary data.</text>
</comment>
<accession>A0A315XXH5</accession>
<dbReference type="SUPFAM" id="SSF53474">
    <property type="entry name" value="alpha/beta-Hydrolases"/>
    <property type="match status" value="1"/>
</dbReference>
<proteinExistence type="inferred from homology"/>
<evidence type="ECO:0000256" key="1">
    <source>
        <dbReference type="ARBA" id="ARBA00007169"/>
    </source>
</evidence>
<dbReference type="AlphaFoldDB" id="A0A315XXH5"/>
<dbReference type="InterPro" id="IPR001031">
    <property type="entry name" value="Thioesterase"/>
</dbReference>
<evidence type="ECO:0000313" key="4">
    <source>
        <dbReference type="Proteomes" id="UP000245720"/>
    </source>
</evidence>
<evidence type="ECO:0000259" key="2">
    <source>
        <dbReference type="Pfam" id="PF00975"/>
    </source>
</evidence>
<protein>
    <submittedName>
        <fullName evidence="3">Surfactin synthase thioesterase subunit</fullName>
    </submittedName>
</protein>
<gene>
    <name evidence="3" type="ORF">IE37_01847</name>
</gene>
<dbReference type="InterPro" id="IPR029058">
    <property type="entry name" value="AB_hydrolase_fold"/>
</dbReference>
<comment type="similarity">
    <text evidence="1">Belongs to the thioesterase family.</text>
</comment>
<feature type="domain" description="Thioesterase" evidence="2">
    <location>
        <begin position="20"/>
        <end position="244"/>
    </location>
</feature>
<reference evidence="3 4" key="1">
    <citation type="submission" date="2018-05" db="EMBL/GenBank/DDBJ databases">
        <title>The Hungate 1000. A catalogue of reference genomes from the rumen microbiome.</title>
        <authorList>
            <person name="Kelly W."/>
        </authorList>
    </citation>
    <scope>NUCLEOTIDE SEQUENCE [LARGE SCALE GENOMIC DNA]</scope>
    <source>
        <strain evidence="3 4">SAb67</strain>
    </source>
</reference>
<dbReference type="PANTHER" id="PTHR11487:SF0">
    <property type="entry name" value="S-ACYL FATTY ACID SYNTHASE THIOESTERASE, MEDIUM CHAIN"/>
    <property type="match status" value="1"/>
</dbReference>
<dbReference type="Proteomes" id="UP000245720">
    <property type="component" value="Unassembled WGS sequence"/>
</dbReference>
<dbReference type="RefSeq" id="WP_109726617.1">
    <property type="nucleotide sequence ID" value="NZ_QGDI01000007.1"/>
</dbReference>
<dbReference type="GO" id="GO:0008610">
    <property type="term" value="P:lipid biosynthetic process"/>
    <property type="evidence" value="ECO:0007669"/>
    <property type="project" value="TreeGrafter"/>
</dbReference>
<dbReference type="Pfam" id="PF00975">
    <property type="entry name" value="Thioesterase"/>
    <property type="match status" value="1"/>
</dbReference>
<dbReference type="EMBL" id="QGDI01000007">
    <property type="protein sequence ID" value="PWJ12157.1"/>
    <property type="molecule type" value="Genomic_DNA"/>
</dbReference>
<sequence length="259" mass="29688">MDETNKWLFQYHKKPDAAVRLICFHYAAGNASWFSTWEKYCGDDTELCAVQLPQRNRRRDEDMPDTIEELVEDFISDNQQLFDIPFIIFGHSMGAMIAYETAFRLKEKYGLDPELLVVSACGAPVYPEVQFTGQSILNASDDDIKLILNDYGQIESNLLDSQDFCDYYFPIVRSDFHVCEIYSRKPCAALDCGILVLRGSFDSKVSEEDCEAWKNYTSSECVIEKFVGGHFFPEDHTKEIVDLICEGIKSRKAVKNADR</sequence>
<organism evidence="3 4">
    <name type="scientific">Ruminococcus flavefaciens</name>
    <dbReference type="NCBI Taxonomy" id="1265"/>
    <lineage>
        <taxon>Bacteria</taxon>
        <taxon>Bacillati</taxon>
        <taxon>Bacillota</taxon>
        <taxon>Clostridia</taxon>
        <taxon>Eubacteriales</taxon>
        <taxon>Oscillospiraceae</taxon>
        <taxon>Ruminococcus</taxon>
    </lineage>
</organism>